<feature type="domain" description="STAS" evidence="6">
    <location>
        <begin position="147"/>
        <end position="258"/>
    </location>
</feature>
<evidence type="ECO:0000259" key="6">
    <source>
        <dbReference type="PROSITE" id="PS50801"/>
    </source>
</evidence>
<evidence type="ECO:0000256" key="2">
    <source>
        <dbReference type="ARBA" id="ARBA00022643"/>
    </source>
</evidence>
<dbReference type="AlphaFoldDB" id="A0A1I4MBK1"/>
<dbReference type="CDD" id="cd00130">
    <property type="entry name" value="PAS"/>
    <property type="match status" value="1"/>
</dbReference>
<protein>
    <submittedName>
        <fullName evidence="7">PAS domain S-box-containing protein</fullName>
    </submittedName>
</protein>
<evidence type="ECO:0000259" key="4">
    <source>
        <dbReference type="PROSITE" id="PS50112"/>
    </source>
</evidence>
<evidence type="ECO:0000256" key="3">
    <source>
        <dbReference type="ARBA" id="ARBA00022991"/>
    </source>
</evidence>
<dbReference type="InterPro" id="IPR000014">
    <property type="entry name" value="PAS"/>
</dbReference>
<dbReference type="PROSITE" id="PS50801">
    <property type="entry name" value="STAS"/>
    <property type="match status" value="1"/>
</dbReference>
<keyword evidence="1" id="KW-0285">Flavoprotein</keyword>
<keyword evidence="8" id="KW-1185">Reference proteome</keyword>
<proteinExistence type="predicted"/>
<organism evidence="7 8">
    <name type="scientific">Salibacterium qingdaonense</name>
    <dbReference type="NCBI Taxonomy" id="266892"/>
    <lineage>
        <taxon>Bacteria</taxon>
        <taxon>Bacillati</taxon>
        <taxon>Bacillota</taxon>
        <taxon>Bacilli</taxon>
        <taxon>Bacillales</taxon>
        <taxon>Bacillaceae</taxon>
    </lineage>
</organism>
<evidence type="ECO:0000259" key="5">
    <source>
        <dbReference type="PROSITE" id="PS50113"/>
    </source>
</evidence>
<keyword evidence="2" id="KW-0288">FMN</keyword>
<evidence type="ECO:0000313" key="7">
    <source>
        <dbReference type="EMBL" id="SFM00611.1"/>
    </source>
</evidence>
<sequence length="262" mass="29224">MQNPFSNPISIDLLMKTLDAAGSGIIITDPEKNDNPIIYANEGFFHVTGYKAEEVLGFNCRFLQGTDTPQKEIDKIRHAIQNVSPVSVQILNYRKDGTAFWNDLHMEPVYIEEEDKHYFAGVQKDITKQRSAEEKAAGYNKEIQLLSAPIIPIADDIFALPVIGNVDDERLQIIFDQTTETIHSSKVGVLILDLSGLTSLNEETIKGLFNLYHLVRLLGSELVITGISPHMAMKSNHLNSGISNIRIFSTIKDAVKVLQESD</sequence>
<evidence type="ECO:0000256" key="1">
    <source>
        <dbReference type="ARBA" id="ARBA00022630"/>
    </source>
</evidence>
<dbReference type="Gene3D" id="3.30.450.20">
    <property type="entry name" value="PAS domain"/>
    <property type="match status" value="1"/>
</dbReference>
<dbReference type="InterPro" id="IPR036513">
    <property type="entry name" value="STAS_dom_sf"/>
</dbReference>
<accession>A0A1I4MBK1</accession>
<dbReference type="RefSeq" id="WP_090926891.1">
    <property type="nucleotide sequence ID" value="NZ_FOTY01000011.1"/>
</dbReference>
<dbReference type="NCBIfam" id="TIGR00229">
    <property type="entry name" value="sensory_box"/>
    <property type="match status" value="1"/>
</dbReference>
<dbReference type="Proteomes" id="UP000199668">
    <property type="component" value="Unassembled WGS sequence"/>
</dbReference>
<dbReference type="Pfam" id="PF01740">
    <property type="entry name" value="STAS"/>
    <property type="match status" value="1"/>
</dbReference>
<dbReference type="Pfam" id="PF13426">
    <property type="entry name" value="PAS_9"/>
    <property type="match status" value="1"/>
</dbReference>
<gene>
    <name evidence="7" type="ORF">SAMN04488054_11111</name>
</gene>
<dbReference type="InterPro" id="IPR002645">
    <property type="entry name" value="STAS_dom"/>
</dbReference>
<dbReference type="PROSITE" id="PS50112">
    <property type="entry name" value="PAS"/>
    <property type="match status" value="1"/>
</dbReference>
<dbReference type="SUPFAM" id="SSF55785">
    <property type="entry name" value="PYP-like sensor domain (PAS domain)"/>
    <property type="match status" value="1"/>
</dbReference>
<dbReference type="SMART" id="SM00091">
    <property type="entry name" value="PAS"/>
    <property type="match status" value="1"/>
</dbReference>
<dbReference type="SUPFAM" id="SSF52091">
    <property type="entry name" value="SpoIIaa-like"/>
    <property type="match status" value="1"/>
</dbReference>
<name>A0A1I4MBK1_9BACI</name>
<dbReference type="InterPro" id="IPR035965">
    <property type="entry name" value="PAS-like_dom_sf"/>
</dbReference>
<dbReference type="PROSITE" id="PS50113">
    <property type="entry name" value="PAC"/>
    <property type="match status" value="1"/>
</dbReference>
<dbReference type="Gene3D" id="3.30.750.24">
    <property type="entry name" value="STAS domain"/>
    <property type="match status" value="1"/>
</dbReference>
<reference evidence="7 8" key="1">
    <citation type="submission" date="2016-10" db="EMBL/GenBank/DDBJ databases">
        <authorList>
            <person name="de Groot N.N."/>
        </authorList>
    </citation>
    <scope>NUCLEOTIDE SEQUENCE [LARGE SCALE GENOMIC DNA]</scope>
    <source>
        <strain evidence="7 8">CGMCC 1.6134</strain>
    </source>
</reference>
<dbReference type="InterPro" id="IPR001610">
    <property type="entry name" value="PAC"/>
</dbReference>
<dbReference type="PANTHER" id="PTHR47429">
    <property type="entry name" value="PROTEIN TWIN LOV 1"/>
    <property type="match status" value="1"/>
</dbReference>
<dbReference type="STRING" id="266892.SAMN04488054_11111"/>
<dbReference type="OrthoDB" id="9812260at2"/>
<dbReference type="PANTHER" id="PTHR47429:SF2">
    <property type="entry name" value="PROTEIN TWIN LOV 1"/>
    <property type="match status" value="1"/>
</dbReference>
<dbReference type="InterPro" id="IPR000700">
    <property type="entry name" value="PAS-assoc_C"/>
</dbReference>
<feature type="domain" description="PAS" evidence="4">
    <location>
        <begin position="10"/>
        <end position="57"/>
    </location>
</feature>
<dbReference type="SMART" id="SM00086">
    <property type="entry name" value="PAC"/>
    <property type="match status" value="1"/>
</dbReference>
<dbReference type="EMBL" id="FOTY01000011">
    <property type="protein sequence ID" value="SFM00611.1"/>
    <property type="molecule type" value="Genomic_DNA"/>
</dbReference>
<dbReference type="CDD" id="cd07041">
    <property type="entry name" value="STAS_RsbR_RsbS_like"/>
    <property type="match status" value="1"/>
</dbReference>
<feature type="domain" description="PAC" evidence="5">
    <location>
        <begin position="84"/>
        <end position="138"/>
    </location>
</feature>
<keyword evidence="3" id="KW-0157">Chromophore</keyword>
<evidence type="ECO:0000313" key="8">
    <source>
        <dbReference type="Proteomes" id="UP000199668"/>
    </source>
</evidence>